<dbReference type="NCBIfam" id="TIGR00435">
    <property type="entry name" value="cysS"/>
    <property type="match status" value="1"/>
</dbReference>
<dbReference type="InterPro" id="IPR015273">
    <property type="entry name" value="Cys-tRNA-synt_Ia_DALR"/>
</dbReference>
<dbReference type="RefSeq" id="WP_047755452.1">
    <property type="nucleotide sequence ID" value="NZ_CAJUHA010000008.1"/>
</dbReference>
<dbReference type="GO" id="GO:0006423">
    <property type="term" value="P:cysteinyl-tRNA aminoacylation"/>
    <property type="evidence" value="ECO:0007669"/>
    <property type="project" value="UniProtKB-UniRule"/>
</dbReference>
<comment type="similarity">
    <text evidence="2 12">Belongs to the class-I aminoacyl-tRNA synthetase family.</text>
</comment>
<dbReference type="STRING" id="1330330.IX53_04660"/>
<dbReference type="Proteomes" id="UP000035159">
    <property type="component" value="Chromosome"/>
</dbReference>
<dbReference type="SUPFAM" id="SSF52374">
    <property type="entry name" value="Nucleotidylyl transferase"/>
    <property type="match status" value="1"/>
</dbReference>
<evidence type="ECO:0000256" key="8">
    <source>
        <dbReference type="ARBA" id="ARBA00022833"/>
    </source>
</evidence>
<name>A0A0G2Z9H9_9BACT</name>
<accession>A0A0G2Z9H9</accession>
<feature type="binding site" evidence="12">
    <location>
        <position position="207"/>
    </location>
    <ligand>
        <name>Zn(2+)</name>
        <dbReference type="ChEBI" id="CHEBI:29105"/>
    </ligand>
</feature>
<feature type="binding site" evidence="12">
    <location>
        <position position="267"/>
    </location>
    <ligand>
        <name>ATP</name>
        <dbReference type="ChEBI" id="CHEBI:30616"/>
    </ligand>
</feature>
<evidence type="ECO:0000259" key="13">
    <source>
        <dbReference type="SMART" id="SM00840"/>
    </source>
</evidence>
<dbReference type="GO" id="GO:0005829">
    <property type="term" value="C:cytosol"/>
    <property type="evidence" value="ECO:0007669"/>
    <property type="project" value="TreeGrafter"/>
</dbReference>
<dbReference type="EC" id="6.1.1.16" evidence="12"/>
<dbReference type="InterPro" id="IPR024909">
    <property type="entry name" value="Cys-tRNA/MSH_ligase"/>
</dbReference>
<keyword evidence="10 12" id="KW-0648">Protein biosynthesis</keyword>
<dbReference type="CDD" id="cd00672">
    <property type="entry name" value="CysRS_core"/>
    <property type="match status" value="1"/>
</dbReference>
<feature type="domain" description="Cysteinyl-tRNA synthetase class Ia DALR" evidence="13">
    <location>
        <begin position="347"/>
        <end position="407"/>
    </location>
</feature>
<evidence type="ECO:0000256" key="9">
    <source>
        <dbReference type="ARBA" id="ARBA00022840"/>
    </source>
</evidence>
<evidence type="ECO:0000256" key="12">
    <source>
        <dbReference type="HAMAP-Rule" id="MF_00041"/>
    </source>
</evidence>
<evidence type="ECO:0000256" key="3">
    <source>
        <dbReference type="ARBA" id="ARBA00011245"/>
    </source>
</evidence>
<dbReference type="GO" id="GO:0004817">
    <property type="term" value="F:cysteine-tRNA ligase activity"/>
    <property type="evidence" value="ECO:0007669"/>
    <property type="project" value="UniProtKB-UniRule"/>
</dbReference>
<evidence type="ECO:0000313" key="14">
    <source>
        <dbReference type="EMBL" id="AKI98265.1"/>
    </source>
</evidence>
<dbReference type="KEGG" id="kpf:IX53_04660"/>
<dbReference type="AlphaFoldDB" id="A0A0G2Z9H9"/>
<evidence type="ECO:0000256" key="4">
    <source>
        <dbReference type="ARBA" id="ARBA00022490"/>
    </source>
</evidence>
<keyword evidence="8 12" id="KW-0862">Zinc</keyword>
<dbReference type="EMBL" id="CP011232">
    <property type="protein sequence ID" value="AKI98265.1"/>
    <property type="molecule type" value="Genomic_DNA"/>
</dbReference>
<keyword evidence="4 12" id="KW-0963">Cytoplasm</keyword>
<comment type="cofactor">
    <cofactor evidence="12">
        <name>Zn(2+)</name>
        <dbReference type="ChEBI" id="CHEBI:29105"/>
    </cofactor>
    <text evidence="12">Binds 1 zinc ion per subunit.</text>
</comment>
<dbReference type="PRINTS" id="PR00983">
    <property type="entry name" value="TRNASYNTHCYS"/>
</dbReference>
<organism evidence="14 15">
    <name type="scientific">Kosmotoga pacifica</name>
    <dbReference type="NCBI Taxonomy" id="1330330"/>
    <lineage>
        <taxon>Bacteria</taxon>
        <taxon>Thermotogati</taxon>
        <taxon>Thermotogota</taxon>
        <taxon>Thermotogae</taxon>
        <taxon>Kosmotogales</taxon>
        <taxon>Kosmotogaceae</taxon>
        <taxon>Kosmotoga</taxon>
    </lineage>
</organism>
<keyword evidence="11 12" id="KW-0030">Aminoacyl-tRNA synthetase</keyword>
<feature type="binding site" evidence="12">
    <location>
        <position position="232"/>
    </location>
    <ligand>
        <name>Zn(2+)</name>
        <dbReference type="ChEBI" id="CHEBI:29105"/>
    </ligand>
</feature>
<keyword evidence="9 12" id="KW-0067">ATP-binding</keyword>
<evidence type="ECO:0000313" key="15">
    <source>
        <dbReference type="Proteomes" id="UP000035159"/>
    </source>
</evidence>
<dbReference type="InterPro" id="IPR015803">
    <property type="entry name" value="Cys-tRNA-ligase"/>
</dbReference>
<evidence type="ECO:0000256" key="11">
    <source>
        <dbReference type="ARBA" id="ARBA00023146"/>
    </source>
</evidence>
<dbReference type="SUPFAM" id="SSF47323">
    <property type="entry name" value="Anticodon-binding domain of a subclass of class I aminoacyl-tRNA synthetases"/>
    <property type="match status" value="1"/>
</dbReference>
<evidence type="ECO:0000256" key="10">
    <source>
        <dbReference type="ARBA" id="ARBA00022917"/>
    </source>
</evidence>
<dbReference type="Gene3D" id="1.20.120.1910">
    <property type="entry name" value="Cysteine-tRNA ligase, C-terminal anti-codon recognition domain"/>
    <property type="match status" value="1"/>
</dbReference>
<dbReference type="GO" id="GO:0008270">
    <property type="term" value="F:zinc ion binding"/>
    <property type="evidence" value="ECO:0007669"/>
    <property type="project" value="UniProtKB-UniRule"/>
</dbReference>
<dbReference type="Pfam" id="PF01406">
    <property type="entry name" value="tRNA-synt_1e"/>
    <property type="match status" value="1"/>
</dbReference>
<comment type="subunit">
    <text evidence="3 12">Monomer.</text>
</comment>
<evidence type="ECO:0000256" key="2">
    <source>
        <dbReference type="ARBA" id="ARBA00005594"/>
    </source>
</evidence>
<keyword evidence="6 12" id="KW-0479">Metal-binding</keyword>
<dbReference type="PATRIC" id="fig|1330330.3.peg.937"/>
<dbReference type="InterPro" id="IPR032678">
    <property type="entry name" value="tRNA-synt_1_cat_dom"/>
</dbReference>
<comment type="subcellular location">
    <subcellularLocation>
        <location evidence="1 12">Cytoplasm</location>
    </subcellularLocation>
</comment>
<comment type="catalytic activity">
    <reaction evidence="12">
        <text>tRNA(Cys) + L-cysteine + ATP = L-cysteinyl-tRNA(Cys) + AMP + diphosphate</text>
        <dbReference type="Rhea" id="RHEA:17773"/>
        <dbReference type="Rhea" id="RHEA-COMP:9661"/>
        <dbReference type="Rhea" id="RHEA-COMP:9679"/>
        <dbReference type="ChEBI" id="CHEBI:30616"/>
        <dbReference type="ChEBI" id="CHEBI:33019"/>
        <dbReference type="ChEBI" id="CHEBI:35235"/>
        <dbReference type="ChEBI" id="CHEBI:78442"/>
        <dbReference type="ChEBI" id="CHEBI:78517"/>
        <dbReference type="ChEBI" id="CHEBI:456215"/>
        <dbReference type="EC" id="6.1.1.16"/>
    </reaction>
</comment>
<dbReference type="FunFam" id="3.40.50.620:FF:000009">
    <property type="entry name" value="Cysteine--tRNA ligase"/>
    <property type="match status" value="1"/>
</dbReference>
<dbReference type="Gene3D" id="3.40.50.620">
    <property type="entry name" value="HUPs"/>
    <property type="match status" value="1"/>
</dbReference>
<dbReference type="InterPro" id="IPR009080">
    <property type="entry name" value="tRNAsynth_Ia_anticodon-bd"/>
</dbReference>
<evidence type="ECO:0000256" key="1">
    <source>
        <dbReference type="ARBA" id="ARBA00004496"/>
    </source>
</evidence>
<keyword evidence="15" id="KW-1185">Reference proteome</keyword>
<proteinExistence type="inferred from homology"/>
<keyword evidence="5 12" id="KW-0436">Ligase</keyword>
<dbReference type="HAMAP" id="MF_00041">
    <property type="entry name" value="Cys_tRNA_synth"/>
    <property type="match status" value="1"/>
</dbReference>
<feature type="binding site" evidence="12">
    <location>
        <position position="236"/>
    </location>
    <ligand>
        <name>Zn(2+)</name>
        <dbReference type="ChEBI" id="CHEBI:29105"/>
    </ligand>
</feature>
<dbReference type="GO" id="GO:0005524">
    <property type="term" value="F:ATP binding"/>
    <property type="evidence" value="ECO:0007669"/>
    <property type="project" value="UniProtKB-UniRule"/>
</dbReference>
<reference evidence="14 15" key="1">
    <citation type="submission" date="2015-04" db="EMBL/GenBank/DDBJ databases">
        <title>Complete Genome Sequence of Kosmotoga pacifica SLHLJ1.</title>
        <authorList>
            <person name="Jiang L.J."/>
            <person name="Shao Z.Z."/>
            <person name="Jebbar M."/>
        </authorList>
    </citation>
    <scope>NUCLEOTIDE SEQUENCE [LARGE SCALE GENOMIC DNA]</scope>
    <source>
        <strain evidence="14 15">SLHLJ1</strain>
    </source>
</reference>
<evidence type="ECO:0000256" key="7">
    <source>
        <dbReference type="ARBA" id="ARBA00022741"/>
    </source>
</evidence>
<evidence type="ECO:0000256" key="5">
    <source>
        <dbReference type="ARBA" id="ARBA00022598"/>
    </source>
</evidence>
<protein>
    <recommendedName>
        <fullName evidence="12">Cysteine--tRNA ligase</fullName>
        <ecNumber evidence="12">6.1.1.16</ecNumber>
    </recommendedName>
    <alternativeName>
        <fullName evidence="12">Cysteinyl-tRNA synthetase</fullName>
        <shortName evidence="12">CysRS</shortName>
    </alternativeName>
</protein>
<feature type="short sequence motif" description="'HIGH' region" evidence="12">
    <location>
        <begin position="29"/>
        <end position="39"/>
    </location>
</feature>
<keyword evidence="7 12" id="KW-0547">Nucleotide-binding</keyword>
<feature type="short sequence motif" description="'KMSKS' region" evidence="12">
    <location>
        <begin position="264"/>
        <end position="268"/>
    </location>
</feature>
<dbReference type="SMART" id="SM00840">
    <property type="entry name" value="DALR_2"/>
    <property type="match status" value="1"/>
</dbReference>
<gene>
    <name evidence="12" type="primary">cysS</name>
    <name evidence="14" type="ORF">IX53_04660</name>
</gene>
<sequence>MRITNTLTGKKEEFIPQKEGEVRIYVCGPTVYNFVHLGNSRPAITFDAFRRYLEYRGYKVILTQNFTDIDDKIIVKAIEEGVNATEIAERYIVQYWKDSMALGIRPANFHPRTTHYVDEIIEFIQDLIAKGYAYVADGDVYFDVSAFDDYGRLSGRKLEELIVGARIQPGEKKKSPEDFALWKAAKENEPYWESPWGKGRPGWHIECSVMSTCILGETFDIHAGGSDLIFPHHENERAQSEARYGKTFARYWMHNGMMRFAGSKMSKSLGNFITIKEAVRKYGKDAVRYFIFSKHYRSPIDYSEEMLQETKTAVSRGNKILNDFEANLDESHPFARKSPWMEEKIAEFTEYLDDDFNTPKALSLIFELINEIVNSTDEQRKFEAYHLVRNEFGPVLGLFDIPESQSFDLDGLVQILIDLRGQFRKEKNFEKSDEIRDRLMNLGIKLMDTPEGTKWTL</sequence>
<evidence type="ECO:0000256" key="6">
    <source>
        <dbReference type="ARBA" id="ARBA00022723"/>
    </source>
</evidence>
<dbReference type="PANTHER" id="PTHR10890:SF3">
    <property type="entry name" value="CYSTEINE--TRNA LIGASE, CYTOPLASMIC"/>
    <property type="match status" value="1"/>
</dbReference>
<dbReference type="InterPro" id="IPR014729">
    <property type="entry name" value="Rossmann-like_a/b/a_fold"/>
</dbReference>
<dbReference type="Pfam" id="PF09190">
    <property type="entry name" value="DALR_2"/>
    <property type="match status" value="1"/>
</dbReference>
<feature type="binding site" evidence="12">
    <location>
        <position position="27"/>
    </location>
    <ligand>
        <name>Zn(2+)</name>
        <dbReference type="ChEBI" id="CHEBI:29105"/>
    </ligand>
</feature>
<dbReference type="PANTHER" id="PTHR10890">
    <property type="entry name" value="CYSTEINYL-TRNA SYNTHETASE"/>
    <property type="match status" value="1"/>
</dbReference>